<protein>
    <submittedName>
        <fullName evidence="2">Uncharacterized protein</fullName>
    </submittedName>
</protein>
<evidence type="ECO:0000313" key="2">
    <source>
        <dbReference type="EMBL" id="AVP87208.1"/>
    </source>
</evidence>
<feature type="region of interest" description="Disordered" evidence="1">
    <location>
        <begin position="1"/>
        <end position="26"/>
    </location>
</feature>
<keyword evidence="3" id="KW-1185">Reference proteome</keyword>
<evidence type="ECO:0000256" key="1">
    <source>
        <dbReference type="SAM" id="MobiDB-lite"/>
    </source>
</evidence>
<dbReference type="RefSeq" id="WP_106874079.1">
    <property type="nucleotide sequence ID" value="NZ_CP027845.1"/>
</dbReference>
<proteinExistence type="predicted"/>
<dbReference type="Proteomes" id="UP000241762">
    <property type="component" value="Chromosome"/>
</dbReference>
<reference evidence="2 3" key="1">
    <citation type="submission" date="2018-03" db="EMBL/GenBank/DDBJ databases">
        <title>A gene transfer event suggests a long-term partnership between eustigmatophyte algae and a novel lineage of endosymbiotic bacteria.</title>
        <authorList>
            <person name="Yurchenko T."/>
            <person name="Sevcikova T."/>
            <person name="Pribyl P."/>
            <person name="El Karkouri K."/>
            <person name="Klimes V."/>
            <person name="Amaral R."/>
            <person name="Zbrankova V."/>
            <person name="Kim E."/>
            <person name="Raoult D."/>
            <person name="Santos L.M.A."/>
            <person name="Elias M."/>
        </authorList>
    </citation>
    <scope>NUCLEOTIDE SEQUENCE [LARGE SCALE GENOMIC DNA]</scope>
    <source>
        <strain evidence="2">CCALA 838</strain>
    </source>
</reference>
<feature type="compositionally biased region" description="Basic and acidic residues" evidence="1">
    <location>
        <begin position="17"/>
        <end position="26"/>
    </location>
</feature>
<accession>A0A2P1P7F9</accession>
<gene>
    <name evidence="2" type="ORF">phytr_2510</name>
</gene>
<feature type="compositionally biased region" description="Polar residues" evidence="1">
    <location>
        <begin position="1"/>
        <end position="11"/>
    </location>
</feature>
<dbReference type="EMBL" id="CP027845">
    <property type="protein sequence ID" value="AVP87208.1"/>
    <property type="molecule type" value="Genomic_DNA"/>
</dbReference>
<evidence type="ECO:0000313" key="3">
    <source>
        <dbReference type="Proteomes" id="UP000241762"/>
    </source>
</evidence>
<dbReference type="KEGG" id="ptc:phytr_2510"/>
<name>A0A2P1P7F9_9RICK</name>
<organism evidence="2 3">
    <name type="scientific">Candidatus Phycorickettsia trachydisci</name>
    <dbReference type="NCBI Taxonomy" id="2115978"/>
    <lineage>
        <taxon>Bacteria</taxon>
        <taxon>Pseudomonadati</taxon>
        <taxon>Pseudomonadota</taxon>
        <taxon>Alphaproteobacteria</taxon>
        <taxon>Rickettsiales</taxon>
        <taxon>Rickettsiaceae</taxon>
        <taxon>Candidatus Phycorickettsia</taxon>
    </lineage>
</organism>
<sequence length="319" mass="36708">MNPKSSYQNLKLTPEQAEERKKRQEKIDVQKAEDLYEKGEYKAASKAYKRLFESTGESYYKECYRSIRDEYQKSVASLNFEAPNLDLTQLKSKKFRSEVNKQDNIFLDFILINEKDEFDKNDKEKAQSDINTSHNQFPIFHLPIADTWADTLENNETLAKIYPELHNSTELKDDFKITYPIDTNIPDESALSYLELFIDSADPKYLDSFDQAISKIDQDPLLGVQGQSKSQKELNELMEKIKTSLEIIQPSGALYFSSAIKSFHKGDRDELYPNLLQLSSILHALSNIEKVSHTKESDLDMWLIGSSIGLGETEENVES</sequence>
<dbReference type="AlphaFoldDB" id="A0A2P1P7F9"/>